<dbReference type="RefSeq" id="WP_209976230.1">
    <property type="nucleotide sequence ID" value="NZ_JAGGLB010000025.1"/>
</dbReference>
<feature type="domain" description="ACT" evidence="11">
    <location>
        <begin position="299"/>
        <end position="371"/>
    </location>
</feature>
<dbReference type="Pfam" id="PF02153">
    <property type="entry name" value="PDH_N"/>
    <property type="match status" value="1"/>
</dbReference>
<sequence length="371" mass="40970">MHFKKVCIVGCGLIGGSLALTLKQREVASFVIGIDLDEDSLTYGMSEGILDEGYKEFHEEKVSDCDLIFLCTPVKVTIDMLSVLNNMNLKKGCIITDVGGTKRVIVDAAKKCLSNGTYFIGGHPMAGSEKSGIRYSSARLFENAVYVITPTEIVPESTINHFIMGLKKIGARPVVMSPDKHDKVVAAISHIPHIIAANLVDQVAELEETDPLYSILAAGGFRDVTRIASGDPKLWTDVTFSNQDAIVALLHDWINRLGKLAGKIERENQEDIWNFFDRTRNWRSKLVSKPRGAIPSKFEVFIDIPDVPGIIGKVASLLGENNINIRNIGILESREGYNGQLYINFDEEPNMNDAIEVLLKNGYNVFENNGI</sequence>
<proteinExistence type="inferred from homology"/>
<comment type="caution">
    <text evidence="12">The sequence shown here is derived from an EMBL/GenBank/DDBJ whole genome shotgun (WGS) entry which is preliminary data.</text>
</comment>
<dbReference type="PANTHER" id="PTHR21363">
    <property type="entry name" value="PREPHENATE DEHYDROGENASE"/>
    <property type="match status" value="1"/>
</dbReference>
<evidence type="ECO:0000256" key="6">
    <source>
        <dbReference type="ARBA" id="ARBA00023002"/>
    </source>
</evidence>
<dbReference type="InterPro" id="IPR008927">
    <property type="entry name" value="6-PGluconate_DH-like_C_sf"/>
</dbReference>
<evidence type="ECO:0000313" key="12">
    <source>
        <dbReference type="EMBL" id="MBP1994400.1"/>
    </source>
</evidence>
<dbReference type="SUPFAM" id="SSF51735">
    <property type="entry name" value="NAD(P)-binding Rossmann-fold domains"/>
    <property type="match status" value="1"/>
</dbReference>
<keyword evidence="8" id="KW-0057">Aromatic amino acid biosynthesis</keyword>
<dbReference type="PANTHER" id="PTHR21363:SF0">
    <property type="entry name" value="PREPHENATE DEHYDROGENASE [NADP(+)]"/>
    <property type="match status" value="1"/>
</dbReference>
<evidence type="ECO:0000256" key="3">
    <source>
        <dbReference type="ARBA" id="ARBA00012068"/>
    </source>
</evidence>
<dbReference type="Gene3D" id="1.10.3660.10">
    <property type="entry name" value="6-phosphogluconate dehydrogenase C-terminal like domain"/>
    <property type="match status" value="1"/>
</dbReference>
<evidence type="ECO:0000256" key="7">
    <source>
        <dbReference type="ARBA" id="ARBA00023027"/>
    </source>
</evidence>
<keyword evidence="8" id="KW-0028">Amino-acid biosynthesis</keyword>
<keyword evidence="7" id="KW-0520">NAD</keyword>
<dbReference type="Pfam" id="PF20463">
    <property type="entry name" value="PDH_C"/>
    <property type="match status" value="1"/>
</dbReference>
<dbReference type="InterPro" id="IPR002912">
    <property type="entry name" value="ACT_dom"/>
</dbReference>
<evidence type="ECO:0000256" key="4">
    <source>
        <dbReference type="ARBA" id="ARBA00016891"/>
    </source>
</evidence>
<dbReference type="Gene3D" id="3.30.70.260">
    <property type="match status" value="1"/>
</dbReference>
<comment type="catalytic activity">
    <reaction evidence="9">
        <text>prephenate + NAD(+) = 3-(4-hydroxyphenyl)pyruvate + CO2 + NADH</text>
        <dbReference type="Rhea" id="RHEA:13869"/>
        <dbReference type="ChEBI" id="CHEBI:16526"/>
        <dbReference type="ChEBI" id="CHEBI:29934"/>
        <dbReference type="ChEBI" id="CHEBI:36242"/>
        <dbReference type="ChEBI" id="CHEBI:57540"/>
        <dbReference type="ChEBI" id="CHEBI:57945"/>
        <dbReference type="EC" id="1.3.1.12"/>
    </reaction>
</comment>
<evidence type="ECO:0000256" key="8">
    <source>
        <dbReference type="ARBA" id="ARBA00023141"/>
    </source>
</evidence>
<evidence type="ECO:0000256" key="2">
    <source>
        <dbReference type="ARBA" id="ARBA00007964"/>
    </source>
</evidence>
<dbReference type="GO" id="GO:0008977">
    <property type="term" value="F:prephenate dehydrogenase (NAD+) activity"/>
    <property type="evidence" value="ECO:0007669"/>
    <property type="project" value="UniProtKB-EC"/>
</dbReference>
<dbReference type="Gene3D" id="3.40.50.720">
    <property type="entry name" value="NAD(P)-binding Rossmann-like Domain"/>
    <property type="match status" value="1"/>
</dbReference>
<dbReference type="PROSITE" id="PS51176">
    <property type="entry name" value="PDH_ADH"/>
    <property type="match status" value="1"/>
</dbReference>
<evidence type="ECO:0000256" key="5">
    <source>
        <dbReference type="ARBA" id="ARBA00022498"/>
    </source>
</evidence>
<dbReference type="InterPro" id="IPR050812">
    <property type="entry name" value="Preph/Arog_dehydrog"/>
</dbReference>
<organism evidence="12 13">
    <name type="scientific">Paenibacillus eucommiae</name>
    <dbReference type="NCBI Taxonomy" id="1355755"/>
    <lineage>
        <taxon>Bacteria</taxon>
        <taxon>Bacillati</taxon>
        <taxon>Bacillota</taxon>
        <taxon>Bacilli</taxon>
        <taxon>Bacillales</taxon>
        <taxon>Paenibacillaceae</taxon>
        <taxon>Paenibacillus</taxon>
    </lineage>
</organism>
<evidence type="ECO:0000313" key="13">
    <source>
        <dbReference type="Proteomes" id="UP001519287"/>
    </source>
</evidence>
<dbReference type="InterPro" id="IPR046826">
    <property type="entry name" value="PDH_N"/>
</dbReference>
<evidence type="ECO:0000259" key="11">
    <source>
        <dbReference type="PROSITE" id="PS51671"/>
    </source>
</evidence>
<keyword evidence="5" id="KW-0827">Tyrosine biosynthesis</keyword>
<dbReference type="InterPro" id="IPR045865">
    <property type="entry name" value="ACT-like_dom_sf"/>
</dbReference>
<comment type="similarity">
    <text evidence="2">Belongs to the prephenate/arogenate dehydrogenase family.</text>
</comment>
<accession>A0ABS4J3I0</accession>
<name>A0ABS4J3I0_9BACL</name>
<dbReference type="InterPro" id="IPR046825">
    <property type="entry name" value="PDH_C"/>
</dbReference>
<evidence type="ECO:0000259" key="10">
    <source>
        <dbReference type="PROSITE" id="PS51176"/>
    </source>
</evidence>
<dbReference type="EMBL" id="JAGGLB010000025">
    <property type="protein sequence ID" value="MBP1994400.1"/>
    <property type="molecule type" value="Genomic_DNA"/>
</dbReference>
<dbReference type="InterPro" id="IPR036291">
    <property type="entry name" value="NAD(P)-bd_dom_sf"/>
</dbReference>
<dbReference type="Pfam" id="PF01842">
    <property type="entry name" value="ACT"/>
    <property type="match status" value="1"/>
</dbReference>
<comment type="pathway">
    <text evidence="1">Amino-acid biosynthesis; L-tyrosine biosynthesis; (4-hydroxyphenyl)pyruvate from prephenate (NAD(+) route): step 1/1.</text>
</comment>
<dbReference type="SUPFAM" id="SSF55021">
    <property type="entry name" value="ACT-like"/>
    <property type="match status" value="1"/>
</dbReference>
<keyword evidence="6 12" id="KW-0560">Oxidoreductase</keyword>
<protein>
    <recommendedName>
        <fullName evidence="4">Prephenate dehydrogenase</fullName>
        <ecNumber evidence="3">1.3.1.12</ecNumber>
    </recommendedName>
</protein>
<dbReference type="EC" id="1.3.1.12" evidence="3"/>
<feature type="domain" description="Prephenate/arogenate dehydrogenase" evidence="10">
    <location>
        <begin position="4"/>
        <end position="294"/>
    </location>
</feature>
<dbReference type="Proteomes" id="UP001519287">
    <property type="component" value="Unassembled WGS sequence"/>
</dbReference>
<evidence type="ECO:0000256" key="1">
    <source>
        <dbReference type="ARBA" id="ARBA00005067"/>
    </source>
</evidence>
<gene>
    <name evidence="12" type="ORF">J2Z66_006036</name>
</gene>
<reference evidence="12 13" key="1">
    <citation type="submission" date="2021-03" db="EMBL/GenBank/DDBJ databases">
        <title>Genomic Encyclopedia of Type Strains, Phase IV (KMG-IV): sequencing the most valuable type-strain genomes for metagenomic binning, comparative biology and taxonomic classification.</title>
        <authorList>
            <person name="Goeker M."/>
        </authorList>
    </citation>
    <scope>NUCLEOTIDE SEQUENCE [LARGE SCALE GENOMIC DNA]</scope>
    <source>
        <strain evidence="12 13">DSM 26048</strain>
    </source>
</reference>
<dbReference type="InterPro" id="IPR003099">
    <property type="entry name" value="Prephen_DH"/>
</dbReference>
<dbReference type="PROSITE" id="PS51671">
    <property type="entry name" value="ACT"/>
    <property type="match status" value="1"/>
</dbReference>
<dbReference type="SUPFAM" id="SSF48179">
    <property type="entry name" value="6-phosphogluconate dehydrogenase C-terminal domain-like"/>
    <property type="match status" value="1"/>
</dbReference>
<evidence type="ECO:0000256" key="9">
    <source>
        <dbReference type="ARBA" id="ARBA00049260"/>
    </source>
</evidence>
<keyword evidence="13" id="KW-1185">Reference proteome</keyword>